<dbReference type="EMBL" id="LSSM01002630">
    <property type="protein sequence ID" value="OMJ20950.1"/>
    <property type="molecule type" value="Genomic_DNA"/>
</dbReference>
<feature type="compositionally biased region" description="Polar residues" evidence="1">
    <location>
        <begin position="62"/>
        <end position="89"/>
    </location>
</feature>
<organism evidence="2 3">
    <name type="scientific">Smittium culicis</name>
    <dbReference type="NCBI Taxonomy" id="133412"/>
    <lineage>
        <taxon>Eukaryota</taxon>
        <taxon>Fungi</taxon>
        <taxon>Fungi incertae sedis</taxon>
        <taxon>Zoopagomycota</taxon>
        <taxon>Kickxellomycotina</taxon>
        <taxon>Harpellomycetes</taxon>
        <taxon>Harpellales</taxon>
        <taxon>Legeriomycetaceae</taxon>
        <taxon>Smittium</taxon>
    </lineage>
</organism>
<keyword evidence="3" id="KW-1185">Reference proteome</keyword>
<feature type="non-terminal residue" evidence="2">
    <location>
        <position position="186"/>
    </location>
</feature>
<dbReference type="Proteomes" id="UP000187429">
    <property type="component" value="Unassembled WGS sequence"/>
</dbReference>
<evidence type="ECO:0000313" key="2">
    <source>
        <dbReference type="EMBL" id="OMJ20950.1"/>
    </source>
</evidence>
<gene>
    <name evidence="2" type="ORF">AYI69_g6026</name>
</gene>
<feature type="region of interest" description="Disordered" evidence="1">
    <location>
        <begin position="62"/>
        <end position="158"/>
    </location>
</feature>
<dbReference type="OrthoDB" id="10356856at2759"/>
<accession>A0A1R1Y228</accession>
<reference evidence="3" key="1">
    <citation type="submission" date="2017-01" db="EMBL/GenBank/DDBJ databases">
        <authorList>
            <person name="Wang Y."/>
            <person name="White M."/>
            <person name="Kvist S."/>
            <person name="Moncalvo J.-M."/>
        </authorList>
    </citation>
    <scope>NUCLEOTIDE SEQUENCE [LARGE SCALE GENOMIC DNA]</scope>
    <source>
        <strain evidence="3">ID-206-W2</strain>
    </source>
</reference>
<feature type="compositionally biased region" description="Basic and acidic residues" evidence="1">
    <location>
        <begin position="142"/>
        <end position="158"/>
    </location>
</feature>
<name>A0A1R1Y228_9FUNG</name>
<sequence>MTIINSSSDEPSSEFMYVDIDNVFMEQTEADVIADPEKNISPIEIHDSRSRISKIKLKFKSIQGNTQSSPAEVNSSSNKMIGSSPNQNFEIHDSRFRISNQKFSPSEKDPTDSASADAMDFRDEEQDVEIKKEPGLSEFSSDSDRNKPTAEEGKKFRKEMNAVYAEYKAETKEYDAKVAAIRNNPK</sequence>
<protein>
    <submittedName>
        <fullName evidence="2">Uncharacterized protein</fullName>
    </submittedName>
</protein>
<evidence type="ECO:0000313" key="3">
    <source>
        <dbReference type="Proteomes" id="UP000187429"/>
    </source>
</evidence>
<evidence type="ECO:0000256" key="1">
    <source>
        <dbReference type="SAM" id="MobiDB-lite"/>
    </source>
</evidence>
<comment type="caution">
    <text evidence="2">The sequence shown here is derived from an EMBL/GenBank/DDBJ whole genome shotgun (WGS) entry which is preliminary data.</text>
</comment>
<proteinExistence type="predicted"/>
<dbReference type="AlphaFoldDB" id="A0A1R1Y228"/>